<feature type="domain" description="Sugar 3,4-ketoisomerase QdtA cupin" evidence="1">
    <location>
        <begin position="2"/>
        <end position="130"/>
    </location>
</feature>
<evidence type="ECO:0000259" key="1">
    <source>
        <dbReference type="Pfam" id="PF05523"/>
    </source>
</evidence>
<dbReference type="InterPro" id="IPR014710">
    <property type="entry name" value="RmlC-like_jellyroll"/>
</dbReference>
<dbReference type="InterPro" id="IPR008894">
    <property type="entry name" value="QdtA_cupin_dom"/>
</dbReference>
<protein>
    <submittedName>
        <fullName evidence="2">FdtA/QdtA family cupin domain-containing protein</fullName>
    </submittedName>
</protein>
<dbReference type="AlphaFoldDB" id="A0AAP6CQ92"/>
<evidence type="ECO:0000313" key="3">
    <source>
        <dbReference type="Proteomes" id="UP001278087"/>
    </source>
</evidence>
<dbReference type="Gene3D" id="2.60.120.10">
    <property type="entry name" value="Jelly Rolls"/>
    <property type="match status" value="1"/>
</dbReference>
<dbReference type="CDD" id="cd20292">
    <property type="entry name" value="cupin_QdtA-like"/>
    <property type="match status" value="1"/>
</dbReference>
<gene>
    <name evidence="2" type="ORF">RYZ67_12585</name>
</gene>
<name>A0AAP6CQ92_CITFR</name>
<organism evidence="2 3">
    <name type="scientific">Citrobacter freundii</name>
    <dbReference type="NCBI Taxonomy" id="546"/>
    <lineage>
        <taxon>Bacteria</taxon>
        <taxon>Pseudomonadati</taxon>
        <taxon>Pseudomonadota</taxon>
        <taxon>Gammaproteobacteria</taxon>
        <taxon>Enterobacterales</taxon>
        <taxon>Enterobacteriaceae</taxon>
        <taxon>Citrobacter</taxon>
        <taxon>Citrobacter freundii complex</taxon>
    </lineage>
</organism>
<dbReference type="SUPFAM" id="SSF51182">
    <property type="entry name" value="RmlC-like cupins"/>
    <property type="match status" value="1"/>
</dbReference>
<dbReference type="InterPro" id="IPR011051">
    <property type="entry name" value="RmlC_Cupin_sf"/>
</dbReference>
<dbReference type="Proteomes" id="UP001278087">
    <property type="component" value="Unassembled WGS sequence"/>
</dbReference>
<sequence>MKIDFIPLQVHGDDRGALISLEREKNIPFDIRRVYYIFDTKAGVTRGYHAHLKLKQVAIAVKGSCRFILDDGNERVSVMLDNPTQGLLINSFIWREMTDFSDDCVLMVLADMEYEESDYIRDYSTFKLMVQQHQS</sequence>
<comment type="caution">
    <text evidence="2">The sequence shown here is derived from an EMBL/GenBank/DDBJ whole genome shotgun (WGS) entry which is preliminary data.</text>
</comment>
<dbReference type="Pfam" id="PF05523">
    <property type="entry name" value="FdtA"/>
    <property type="match status" value="1"/>
</dbReference>
<evidence type="ECO:0000313" key="2">
    <source>
        <dbReference type="EMBL" id="MDW2759314.1"/>
    </source>
</evidence>
<reference evidence="2" key="1">
    <citation type="submission" date="2023-10" db="EMBL/GenBank/DDBJ databases">
        <title>Fecal carriage and genetic characteristics of carbapenem-resistant Enterobacterales among healthy adults from four provinces of China.</title>
        <authorList>
            <person name="Li Y."/>
            <person name="Zhang R."/>
        </authorList>
    </citation>
    <scope>NUCLEOTIDE SEQUENCE</scope>
    <source>
        <strain evidence="2">HN-136</strain>
    </source>
</reference>
<dbReference type="EMBL" id="JAWPBU010000012">
    <property type="protein sequence ID" value="MDW2759314.1"/>
    <property type="molecule type" value="Genomic_DNA"/>
</dbReference>
<proteinExistence type="predicted"/>
<accession>A0AAP6CQ92</accession>
<dbReference type="RefSeq" id="WP_086529373.1">
    <property type="nucleotide sequence ID" value="NZ_CP056314.1"/>
</dbReference>